<dbReference type="AlphaFoldDB" id="A0A813HNS6"/>
<accession>A0A813HNS6</accession>
<feature type="non-terminal residue" evidence="1">
    <location>
        <position position="132"/>
    </location>
</feature>
<proteinExistence type="predicted"/>
<dbReference type="EMBL" id="CAJNNV010032242">
    <property type="protein sequence ID" value="CAE8639398.1"/>
    <property type="molecule type" value="Genomic_DNA"/>
</dbReference>
<comment type="caution">
    <text evidence="1">The sequence shown here is derived from an EMBL/GenBank/DDBJ whole genome shotgun (WGS) entry which is preliminary data.</text>
</comment>
<organism evidence="1 2">
    <name type="scientific">Polarella glacialis</name>
    <name type="common">Dinoflagellate</name>
    <dbReference type="NCBI Taxonomy" id="89957"/>
    <lineage>
        <taxon>Eukaryota</taxon>
        <taxon>Sar</taxon>
        <taxon>Alveolata</taxon>
        <taxon>Dinophyceae</taxon>
        <taxon>Suessiales</taxon>
        <taxon>Suessiaceae</taxon>
        <taxon>Polarella</taxon>
    </lineage>
</organism>
<protein>
    <submittedName>
        <fullName evidence="1">Uncharacterized protein</fullName>
    </submittedName>
</protein>
<dbReference type="Proteomes" id="UP000654075">
    <property type="component" value="Unassembled WGS sequence"/>
</dbReference>
<reference evidence="1" key="1">
    <citation type="submission" date="2021-02" db="EMBL/GenBank/DDBJ databases">
        <authorList>
            <person name="Dougan E. K."/>
            <person name="Rhodes N."/>
            <person name="Thang M."/>
            <person name="Chan C."/>
        </authorList>
    </citation>
    <scope>NUCLEOTIDE SEQUENCE</scope>
</reference>
<gene>
    <name evidence="1" type="ORF">PGLA1383_LOCUS54442</name>
</gene>
<keyword evidence="2" id="KW-1185">Reference proteome</keyword>
<name>A0A813HNS6_POLGL</name>
<evidence type="ECO:0000313" key="1">
    <source>
        <dbReference type="EMBL" id="CAE8639398.1"/>
    </source>
</evidence>
<evidence type="ECO:0000313" key="2">
    <source>
        <dbReference type="Proteomes" id="UP000654075"/>
    </source>
</evidence>
<sequence>KQIEELRQDVIKSRSRYLAKEDPELFRPIAVTARPSLASVTPQVDDMATIDHHVLVALKDDEWTIMDTYLLAALEDDDAPKRSQGLTPKVCQAFRVFKTETSERRPPAMIYPVPELTPLTYGHSFSSDLSQS</sequence>